<dbReference type="InterPro" id="IPR008271">
    <property type="entry name" value="Ser/Thr_kinase_AS"/>
</dbReference>
<gene>
    <name evidence="17" type="ORF">C0Q70_14970</name>
</gene>
<dbReference type="InterPro" id="IPR032171">
    <property type="entry name" value="COR-A"/>
</dbReference>
<dbReference type="SMART" id="SM00364">
    <property type="entry name" value="LRR_BAC"/>
    <property type="match status" value="10"/>
</dbReference>
<keyword evidence="10" id="KW-0342">GTP-binding</keyword>
<dbReference type="GO" id="GO:0004674">
    <property type="term" value="F:protein serine/threonine kinase activity"/>
    <property type="evidence" value="ECO:0007669"/>
    <property type="project" value="UniProtKB-KW"/>
</dbReference>
<evidence type="ECO:0000256" key="7">
    <source>
        <dbReference type="ARBA" id="ARBA00022741"/>
    </source>
</evidence>
<dbReference type="SMART" id="SM00220">
    <property type="entry name" value="S_TKc"/>
    <property type="match status" value="1"/>
</dbReference>
<keyword evidence="18" id="KW-1185">Reference proteome</keyword>
<dbReference type="Pfam" id="PF00069">
    <property type="entry name" value="Pkinase"/>
    <property type="match status" value="1"/>
</dbReference>
<evidence type="ECO:0000256" key="8">
    <source>
        <dbReference type="ARBA" id="ARBA00022777"/>
    </source>
</evidence>
<dbReference type="SUPFAM" id="SSF56112">
    <property type="entry name" value="Protein kinase-like (PK-like)"/>
    <property type="match status" value="1"/>
</dbReference>
<dbReference type="Pfam" id="PF23744">
    <property type="entry name" value="ARM_LRRK2"/>
    <property type="match status" value="1"/>
</dbReference>
<dbReference type="Gene3D" id="2.130.10.10">
    <property type="entry name" value="YVTN repeat-like/Quinoprotein amine dehydrogenase"/>
    <property type="match status" value="1"/>
</dbReference>
<dbReference type="PROSITE" id="PS51424">
    <property type="entry name" value="ROC"/>
    <property type="match status" value="1"/>
</dbReference>
<dbReference type="InterPro" id="IPR015943">
    <property type="entry name" value="WD40/YVTN_repeat-like_dom_sf"/>
</dbReference>
<keyword evidence="8" id="KW-0418">Kinase</keyword>
<dbReference type="PROSITE" id="PS00108">
    <property type="entry name" value="PROTEIN_KINASE_ST"/>
    <property type="match status" value="1"/>
</dbReference>
<dbReference type="InterPro" id="IPR036388">
    <property type="entry name" value="WH-like_DNA-bd_sf"/>
</dbReference>
<evidence type="ECO:0000256" key="13">
    <source>
        <dbReference type="SAM" id="MobiDB-lite"/>
    </source>
</evidence>
<keyword evidence="14" id="KW-0732">Signal</keyword>
<reference evidence="17 18" key="1">
    <citation type="submission" date="2018-04" db="EMBL/GenBank/DDBJ databases">
        <title>The genome of golden apple snail Pomacea canaliculata provides insight into stress tolerance and invasive adaptation.</title>
        <authorList>
            <person name="Liu C."/>
            <person name="Liu B."/>
            <person name="Ren Y."/>
            <person name="Zhang Y."/>
            <person name="Wang H."/>
            <person name="Li S."/>
            <person name="Jiang F."/>
            <person name="Yin L."/>
            <person name="Zhang G."/>
            <person name="Qian W."/>
            <person name="Fan W."/>
        </authorList>
    </citation>
    <scope>NUCLEOTIDE SEQUENCE [LARGE SCALE GENOMIC DNA]</scope>
    <source>
        <strain evidence="17">SZHN2017</strain>
        <tissue evidence="17">Muscle</tissue>
    </source>
</reference>
<dbReference type="InterPro" id="IPR016024">
    <property type="entry name" value="ARM-type_fold"/>
</dbReference>
<dbReference type="Gene3D" id="3.40.50.300">
    <property type="entry name" value="P-loop containing nucleotide triphosphate hydrolases"/>
    <property type="match status" value="1"/>
</dbReference>
<keyword evidence="5" id="KW-0808">Transferase</keyword>
<dbReference type="InterPro" id="IPR032675">
    <property type="entry name" value="LRR_dom_sf"/>
</dbReference>
<feature type="signal peptide" evidence="14">
    <location>
        <begin position="1"/>
        <end position="22"/>
    </location>
</feature>
<dbReference type="GO" id="GO:0005525">
    <property type="term" value="F:GTP binding"/>
    <property type="evidence" value="ECO:0007669"/>
    <property type="project" value="UniProtKB-KW"/>
</dbReference>
<evidence type="ECO:0000256" key="10">
    <source>
        <dbReference type="ARBA" id="ARBA00023134"/>
    </source>
</evidence>
<dbReference type="Proteomes" id="UP000245119">
    <property type="component" value="Linkage Group LG9"/>
</dbReference>
<dbReference type="Gene3D" id="1.10.510.10">
    <property type="entry name" value="Transferase(Phosphotransferase) domain 1"/>
    <property type="match status" value="1"/>
</dbReference>
<dbReference type="Pfam" id="PF13855">
    <property type="entry name" value="LRR_8"/>
    <property type="match status" value="3"/>
</dbReference>
<dbReference type="Pfam" id="PF16095">
    <property type="entry name" value="COR-A"/>
    <property type="match status" value="1"/>
</dbReference>
<evidence type="ECO:0000256" key="2">
    <source>
        <dbReference type="ARBA" id="ARBA00012513"/>
    </source>
</evidence>
<dbReference type="SMART" id="SM00369">
    <property type="entry name" value="LRR_TYP"/>
    <property type="match status" value="9"/>
</dbReference>
<feature type="chain" id="PRO_5015675857" description="non-specific serine/threonine protein kinase" evidence="14">
    <location>
        <begin position="23"/>
        <end position="2543"/>
    </location>
</feature>
<keyword evidence="7" id="KW-0547">Nucleotide-binding</keyword>
<dbReference type="PRINTS" id="PR00449">
    <property type="entry name" value="RASTRNSFRMNG"/>
</dbReference>
<dbReference type="SUPFAM" id="SSF48403">
    <property type="entry name" value="Ankyrin repeat"/>
    <property type="match status" value="1"/>
</dbReference>
<dbReference type="PROSITE" id="PS50011">
    <property type="entry name" value="PROTEIN_KINASE_DOM"/>
    <property type="match status" value="1"/>
</dbReference>
<dbReference type="GO" id="GO:0005524">
    <property type="term" value="F:ATP binding"/>
    <property type="evidence" value="ECO:0007669"/>
    <property type="project" value="UniProtKB-KW"/>
</dbReference>
<protein>
    <recommendedName>
        <fullName evidence="2">non-specific serine/threonine protein kinase</fullName>
        <ecNumber evidence="2">2.7.11.1</ecNumber>
    </recommendedName>
</protein>
<feature type="compositionally biased region" description="Polar residues" evidence="13">
    <location>
        <begin position="918"/>
        <end position="945"/>
    </location>
</feature>
<evidence type="ECO:0000256" key="9">
    <source>
        <dbReference type="ARBA" id="ARBA00022840"/>
    </source>
</evidence>
<proteinExistence type="predicted"/>
<comment type="cofactor">
    <cofactor evidence="1">
        <name>Mg(2+)</name>
        <dbReference type="ChEBI" id="CHEBI:18420"/>
    </cofactor>
</comment>
<dbReference type="GO" id="GO:0009966">
    <property type="term" value="P:regulation of signal transduction"/>
    <property type="evidence" value="ECO:0007669"/>
    <property type="project" value="UniProtKB-ARBA"/>
</dbReference>
<dbReference type="SUPFAM" id="SSF52540">
    <property type="entry name" value="P-loop containing nucleoside triphosphate hydrolases"/>
    <property type="match status" value="1"/>
</dbReference>
<dbReference type="InterPro" id="IPR005225">
    <property type="entry name" value="Small_GTP-bd"/>
</dbReference>
<dbReference type="PANTHER" id="PTHR48005">
    <property type="entry name" value="LEUCINE RICH REPEAT KINASE 2"/>
    <property type="match status" value="1"/>
</dbReference>
<dbReference type="InterPro" id="IPR057263">
    <property type="entry name" value="COR-B"/>
</dbReference>
<evidence type="ECO:0000256" key="6">
    <source>
        <dbReference type="ARBA" id="ARBA00022737"/>
    </source>
</evidence>
<dbReference type="Pfam" id="PF25497">
    <property type="entry name" value="COR-B"/>
    <property type="match status" value="1"/>
</dbReference>
<dbReference type="SUPFAM" id="SSF69322">
    <property type="entry name" value="Tricorn protease domain 2"/>
    <property type="match status" value="1"/>
</dbReference>
<feature type="region of interest" description="Disordered" evidence="13">
    <location>
        <begin position="795"/>
        <end position="814"/>
    </location>
</feature>
<dbReference type="InterPro" id="IPR036770">
    <property type="entry name" value="Ankyrin_rpt-contain_sf"/>
</dbReference>
<dbReference type="InterPro" id="IPR020859">
    <property type="entry name" value="ROC"/>
</dbReference>
<dbReference type="Gene3D" id="1.10.10.10">
    <property type="entry name" value="Winged helix-like DNA-binding domain superfamily/Winged helix DNA-binding domain"/>
    <property type="match status" value="1"/>
</dbReference>
<dbReference type="EMBL" id="PZQS01000009">
    <property type="protein sequence ID" value="PVD24487.1"/>
    <property type="molecule type" value="Genomic_DNA"/>
</dbReference>
<keyword evidence="6" id="KW-0677">Repeat</keyword>
<dbReference type="SUPFAM" id="SSF52058">
    <property type="entry name" value="L domain-like"/>
    <property type="match status" value="1"/>
</dbReference>
<dbReference type="Pfam" id="PF23748">
    <property type="entry name" value="Beta-prop_LRRK2"/>
    <property type="match status" value="1"/>
</dbReference>
<evidence type="ECO:0000256" key="4">
    <source>
        <dbReference type="ARBA" id="ARBA00022614"/>
    </source>
</evidence>
<evidence type="ECO:0000256" key="3">
    <source>
        <dbReference type="ARBA" id="ARBA00022527"/>
    </source>
</evidence>
<dbReference type="Pfam" id="PF00560">
    <property type="entry name" value="LRR_1"/>
    <property type="match status" value="1"/>
</dbReference>
<keyword evidence="3" id="KW-0723">Serine/threonine-protein kinase</keyword>
<dbReference type="InterPro" id="IPR011009">
    <property type="entry name" value="Kinase-like_dom_sf"/>
</dbReference>
<comment type="caution">
    <text evidence="17">The sequence shown here is derived from an EMBL/GenBank/DDBJ whole genome shotgun (WGS) entry which is preliminary data.</text>
</comment>
<dbReference type="PROSITE" id="PS51450">
    <property type="entry name" value="LRR"/>
    <property type="match status" value="5"/>
</dbReference>
<dbReference type="InterPro" id="IPR001611">
    <property type="entry name" value="Leu-rich_rpt"/>
</dbReference>
<evidence type="ECO:0000313" key="18">
    <source>
        <dbReference type="Proteomes" id="UP000245119"/>
    </source>
</evidence>
<dbReference type="InterPro" id="IPR003591">
    <property type="entry name" value="Leu-rich_rpt_typical-subtyp"/>
</dbReference>
<dbReference type="InterPro" id="IPR011989">
    <property type="entry name" value="ARM-like"/>
</dbReference>
<dbReference type="GO" id="GO:0005737">
    <property type="term" value="C:cytoplasm"/>
    <property type="evidence" value="ECO:0007669"/>
    <property type="project" value="UniProtKB-ARBA"/>
</dbReference>
<dbReference type="Pfam" id="PF08477">
    <property type="entry name" value="Roc"/>
    <property type="match status" value="1"/>
</dbReference>
<evidence type="ECO:0000256" key="5">
    <source>
        <dbReference type="ARBA" id="ARBA00022679"/>
    </source>
</evidence>
<dbReference type="Gene3D" id="1.25.10.10">
    <property type="entry name" value="Leucine-rich Repeat Variant"/>
    <property type="match status" value="2"/>
</dbReference>
<feature type="compositionally biased region" description="Acidic residues" evidence="13">
    <location>
        <begin position="960"/>
        <end position="969"/>
    </location>
</feature>
<evidence type="ECO:0000256" key="12">
    <source>
        <dbReference type="ARBA" id="ARBA00048679"/>
    </source>
</evidence>
<feature type="domain" description="Protein kinase" evidence="15">
    <location>
        <begin position="1901"/>
        <end position="2162"/>
    </location>
</feature>
<comment type="catalytic activity">
    <reaction evidence="11">
        <text>L-threonyl-[protein] + ATP = O-phospho-L-threonyl-[protein] + ADP + H(+)</text>
        <dbReference type="Rhea" id="RHEA:46608"/>
        <dbReference type="Rhea" id="RHEA-COMP:11060"/>
        <dbReference type="Rhea" id="RHEA-COMP:11605"/>
        <dbReference type="ChEBI" id="CHEBI:15378"/>
        <dbReference type="ChEBI" id="CHEBI:30013"/>
        <dbReference type="ChEBI" id="CHEBI:30616"/>
        <dbReference type="ChEBI" id="CHEBI:61977"/>
        <dbReference type="ChEBI" id="CHEBI:456216"/>
        <dbReference type="EC" id="2.7.11.1"/>
    </reaction>
</comment>
<evidence type="ECO:0000259" key="15">
    <source>
        <dbReference type="PROSITE" id="PS50011"/>
    </source>
</evidence>
<evidence type="ECO:0000256" key="11">
    <source>
        <dbReference type="ARBA" id="ARBA00047899"/>
    </source>
</evidence>
<name>A0A2T7NTI5_POMCA</name>
<dbReference type="Gene3D" id="3.30.70.1390">
    <property type="entry name" value="ROC domain from the Parkinson's disease-associated leucine-rich repeat kinase 2"/>
    <property type="match status" value="1"/>
</dbReference>
<organism evidence="17 18">
    <name type="scientific">Pomacea canaliculata</name>
    <name type="common">Golden apple snail</name>
    <dbReference type="NCBI Taxonomy" id="400727"/>
    <lineage>
        <taxon>Eukaryota</taxon>
        <taxon>Metazoa</taxon>
        <taxon>Spiralia</taxon>
        <taxon>Lophotrochozoa</taxon>
        <taxon>Mollusca</taxon>
        <taxon>Gastropoda</taxon>
        <taxon>Caenogastropoda</taxon>
        <taxon>Architaenioglossa</taxon>
        <taxon>Ampullarioidea</taxon>
        <taxon>Ampullariidae</taxon>
        <taxon>Pomacea</taxon>
    </lineage>
</organism>
<dbReference type="NCBIfam" id="TIGR00231">
    <property type="entry name" value="small_GTP"/>
    <property type="match status" value="1"/>
</dbReference>
<evidence type="ECO:0000256" key="14">
    <source>
        <dbReference type="SAM" id="SignalP"/>
    </source>
</evidence>
<feature type="region of interest" description="Disordered" evidence="13">
    <location>
        <begin position="880"/>
        <end position="980"/>
    </location>
</feature>
<evidence type="ECO:0000259" key="16">
    <source>
        <dbReference type="PROSITE" id="PS51424"/>
    </source>
</evidence>
<dbReference type="SMART" id="SM00175">
    <property type="entry name" value="RAB"/>
    <property type="match status" value="1"/>
</dbReference>
<sequence>MTRKLMGLRLLSCFISMSEVMLEGMQQADIVQFLIRIVNDNTSECSIQINGMKIISKLTESDTVKDNMNKASKLQLIGVAAKDMATFIDNCTLHICTINALATLLMNDFELQEEFARLHLDLFLEVLHDHQGDMTVVLTCFNLLNVLSSSSSVRIRLVERGVLHQIYPCMKIWHSELSVIERCFDLLALLCREDKVSKEMTEKGVIMNTLLPDMLSRCDSTEIQLHGLDIFMLTAEKLLQSREDSGLSEDDPGYHWLKVIFTSMGRHMVHADVQEAACRALTKLMECKPDVYMKIGDSAEERQFPVHTMCLGALLMYDHHCGVFTAACNAIYYLTADNDGLCRCLMEKNSYIAILQGIKLHMGEEKAVIAGCRAIRGLCIFHDEHKEKVMTYEEDVLQLLLRVMDTYHSQPAVQSEAISIIACLADLDIVRHQCFVVRIHDRIISAIDSFPGDQVLQETAIEALAVLGGAAKGPELLFSLHAVDKIMMCMKRFLFNINIQKKGLMALQVLVDPHHLQTSAKCRELTQIIKTAMGNFISNWTVQKEAVVAMQILAERGLEGASEAKHSQMSETLIDHGCHELLFQILEKFDDSEGLHDLASECLYVIGIEQDLKSRMLVSACSKGFLSGAECLIEIGADVNADYGKGTPLYCAVKKNNPNMVYLLLKQEVRDKQTSLKLSLRQQYHEITGMLLSHMGQDKETGTLLWCGYGLQDLRPEWLLPSLASDNRKHVLSMTSKRFVMQLRKSEQRRNKRVTHSYSDSNLQELYRHKCFRFQKIGQDINRQVEQVLQIMKEKSAQKSEKTRRPHTLPKTERPKLRVKGRVIAPKGSATLLRTTETLNFPHIRIAEDDVSLYNAMIEEETPRFAYSEDEWEDWKQNTLTGANIPFSPKDPRQPQDSRNGDMPNGVIKTPKGKWLRKNSSGSFPESDATTLEFTTQSQMNSSREYISDFEYGSRRESASEDTDFDTSQEDPKTAPKKKLQGNTIASLDISSNEITSLNHLIEGSYRLTSQLTKLRELNLSSNMLHTLPEAFFKLLPELTELNLANNQLTCFPQDIVHLCNLVNLDVSCNKILALDFTEMNVGLKLQKLNLMSNKLNDFPANIHCAFPHLTHLILASNVIEMLPDTPLQLEELRLLDLSHNRISCIPDQFLIQCSKLEALEAANNKLESLPSEWVAAELVKLGTLKLSNNLISEKEPFFVPKFVLELPNLRILDLAGNRLEGLPPPNMWKTQILKELVVSFNKISKLSFEGARAWSKLEKLHLSRNKISELPKEIGHLSSLQSLDISHNKLLTTLPDDLGRCSCLWEMPLDGLNLDIDFKAGARVRELRMYLHNRLKKAQDYYRMKLMVVGYGGRGKTSLLHALKKKVRQSGESPPVTVGVIVDEWKFERQRNNKTITYTLSTWDFAGQEDFYSTHQCFLSNRTLYLGVYDISLGTDEVDRLKPWLANIHARAPGCPVIIVGTHYDKMAPEDRAKIVSEFDIKLKDLMSKPGFPEIKCSAMVDLTRESNEMDQLRKKILSVIDEYKVRGQPVMGQKVPASYVKLAEVLSEEARTMTVKDFPVLRHNQLMRIIHNENLELDEDELKQAVSFLHESGVLLHYDETALQMRDFYFINPGWLCRMMAQVVTVPEINPFIKRDGIMKRNSAYMLFAGKAIAGDKENSFIFPPNMIPQYLRLLEKFEIALPRNEEELLIPCRLPSIRPQFQVPQLDRKDMVFRFYSMPFVPIGFWSRLLTRLIVFTQSKFMENVLMLGSKPAEVHCWQEGLFVIWKQDTFFMLDGCRGDTEEVHVTVPSSPPGVRLLGYVVDHIDSLVDEWYPGLTSIEPLLGRELLQKFVPCTTCTGKEPHLFLFSDLVSESERSDTVVCPQHAGDVSLSQLAPDVMLTDVESHFRLEVDKFEFKNSPENLLGDGGFGSVYKAVYRGQTVATKVFSAIGDTHPHKMLRQEAIIMRRLKHPSVVSLVAVARTPQHLMLMEFAPGRSLAHVLNSQISLSRTIQHKILLQVAEGMHYLHQLMIVYRDMKPDNVLIFSLSPDAVVNAKISDYGISQFTALSGLVAQEGTYSFRAPEVIRGETYSFQADVFSFGILMYLVLTGGQHPFEELEFKNERDKSFADNRPVPPLIQRGCPPWADMQDLMNQCMHQVPDYRPLSETLCQRLNTAELFCLREVLPVSVGTTVECMAYQEFDDGHNMRLWVASGDNEYMQLTWFSLLDYTDEELTNRNRHKPNGMGTMFRDGRILCVLPVNKEYVLLGTQAGKIWVFNTRNDLLHSSPPLQDSVLCLNIITRNDDSLVLAGLANGKIALYPLSEILQSPQMNPIEIRLGESYEPICCILHNIVDRRLVVSCGTRIIVMDSREGVAVEKMITTDDNSGPASKPILTMACGRLLYLSRRNMTEVEAWDLQRERRKMIMDLSDVFKLQKKESRITSMALHENKVLWVGTGGGHVAMIDTTAWTALTITDRHTASIRSLLSVRLTGPGKYGSSSTSIILSGGLGFKTGPDVELERENQYGCVAVWEADYPQVLKTLADNSNKRRQLLEKLQSQN</sequence>
<keyword evidence="4" id="KW-0433">Leucine-rich repeat</keyword>
<dbReference type="EC" id="2.7.11.1" evidence="2"/>
<dbReference type="Gene3D" id="1.25.40.20">
    <property type="entry name" value="Ankyrin repeat-containing domain"/>
    <property type="match status" value="1"/>
</dbReference>
<dbReference type="Pfam" id="PF23745">
    <property type="entry name" value="ANK_LRRK2"/>
    <property type="match status" value="1"/>
</dbReference>
<evidence type="ECO:0000256" key="1">
    <source>
        <dbReference type="ARBA" id="ARBA00001946"/>
    </source>
</evidence>
<feature type="compositionally biased region" description="Basic and acidic residues" evidence="13">
    <location>
        <begin position="890"/>
        <end position="900"/>
    </location>
</feature>
<dbReference type="Gene3D" id="3.80.10.10">
    <property type="entry name" value="Ribonuclease Inhibitor"/>
    <property type="match status" value="3"/>
</dbReference>
<dbReference type="STRING" id="400727.A0A2T7NTI5"/>
<dbReference type="InterPro" id="IPR000719">
    <property type="entry name" value="Prot_kinase_dom"/>
</dbReference>
<dbReference type="InterPro" id="IPR027417">
    <property type="entry name" value="P-loop_NTPase"/>
</dbReference>
<evidence type="ECO:0000313" key="17">
    <source>
        <dbReference type="EMBL" id="PVD24487.1"/>
    </source>
</evidence>
<dbReference type="InterPro" id="IPR051420">
    <property type="entry name" value="Ser_Thr_Kinases_DiverseReg"/>
</dbReference>
<dbReference type="InterPro" id="IPR056602">
    <property type="entry name" value="Beta-prop_LRRK2"/>
</dbReference>
<dbReference type="InterPro" id="IPR056593">
    <property type="entry name" value="ANK_LRRK2"/>
</dbReference>
<accession>A0A2T7NTI5</accession>
<dbReference type="SUPFAM" id="SSF48371">
    <property type="entry name" value="ARM repeat"/>
    <property type="match status" value="2"/>
</dbReference>
<dbReference type="OrthoDB" id="1866797at2759"/>
<keyword evidence="9" id="KW-0067">ATP-binding</keyword>
<comment type="catalytic activity">
    <reaction evidence="12">
        <text>L-seryl-[protein] + ATP = O-phospho-L-seryl-[protein] + ADP + H(+)</text>
        <dbReference type="Rhea" id="RHEA:17989"/>
        <dbReference type="Rhea" id="RHEA-COMP:9863"/>
        <dbReference type="Rhea" id="RHEA-COMP:11604"/>
        <dbReference type="ChEBI" id="CHEBI:15378"/>
        <dbReference type="ChEBI" id="CHEBI:29999"/>
        <dbReference type="ChEBI" id="CHEBI:30616"/>
        <dbReference type="ChEBI" id="CHEBI:83421"/>
        <dbReference type="ChEBI" id="CHEBI:456216"/>
        <dbReference type="EC" id="2.7.11.1"/>
    </reaction>
</comment>
<dbReference type="InterPro" id="IPR056597">
    <property type="entry name" value="ARM_LRRK2"/>
</dbReference>
<dbReference type="PANTHER" id="PTHR48005:SF13">
    <property type="entry name" value="SERINE_THREONINE-PROTEIN KINASE DDB_G0278509-RELATED"/>
    <property type="match status" value="1"/>
</dbReference>
<feature type="domain" description="Roc" evidence="16">
    <location>
        <begin position="1338"/>
        <end position="1525"/>
    </location>
</feature>